<evidence type="ECO:0000313" key="3">
    <source>
        <dbReference type="EMBL" id="AXK39366.1"/>
    </source>
</evidence>
<dbReference type="KEGG" id="ccah:DWG20_07930"/>
<dbReference type="AlphaFoldDB" id="A0A345Y614"/>
<reference evidence="3 4" key="1">
    <citation type="submission" date="2018-07" db="EMBL/GenBank/DDBJ databases">
        <title>Crenobacter cavernae sp. nov., isolated from a karst cave.</title>
        <authorList>
            <person name="Zhu H."/>
        </authorList>
    </citation>
    <scope>NUCLEOTIDE SEQUENCE [LARGE SCALE GENOMIC DNA]</scope>
    <source>
        <strain evidence="3 4">K1W11S-77</strain>
    </source>
</reference>
<dbReference type="Proteomes" id="UP000254537">
    <property type="component" value="Chromosome"/>
</dbReference>
<dbReference type="Pfam" id="PF02120">
    <property type="entry name" value="Flg_hook"/>
    <property type="match status" value="1"/>
</dbReference>
<dbReference type="OrthoDB" id="5296742at2"/>
<keyword evidence="3" id="KW-0966">Cell projection</keyword>
<sequence>MINPLVPPPGASVTPPLQGGTPATQGVSAVRLLREGSRPLIEASVLPARLPSLVVGEEVDARVAERLDGNRLVALIKGNAFTLDLPQNLTVRGDSLHLKVTRLDPTPTFVLLDGNAEAEAAADSSSNVQLSRSAQYLNGLLDAARGRGATGTRESAPALLSSRPDEPETLADGLKQAIGKSGAFYESHLKAWSEGRLPLDALKDEPQARLESGRLQDGAHAARQGAASPELGQLVQRQLDTLENRQLQMPVLAWPGQPAQVTIQEEQVAERDAHHDDASARAWHTRLDLDLPSLGGLSVKLTLLGGAVQVRFAADDADSAALIERHGARLTSGMASAGLDLAQLTVASDARLET</sequence>
<dbReference type="InterPro" id="IPR021136">
    <property type="entry name" value="Flagellar_hook_control-like_C"/>
</dbReference>
<gene>
    <name evidence="3" type="ORF">DWG20_07930</name>
</gene>
<dbReference type="EMBL" id="CP031337">
    <property type="protein sequence ID" value="AXK39366.1"/>
    <property type="molecule type" value="Genomic_DNA"/>
</dbReference>
<evidence type="ECO:0000313" key="4">
    <source>
        <dbReference type="Proteomes" id="UP000254537"/>
    </source>
</evidence>
<feature type="region of interest" description="Disordered" evidence="1">
    <location>
        <begin position="146"/>
        <end position="169"/>
    </location>
</feature>
<keyword evidence="3" id="KW-0282">Flagellum</keyword>
<feature type="domain" description="Flagellar hook-length control protein-like C-terminal" evidence="2">
    <location>
        <begin position="277"/>
        <end position="349"/>
    </location>
</feature>
<keyword evidence="3" id="KW-0969">Cilium</keyword>
<proteinExistence type="predicted"/>
<name>A0A345Y614_9NEIS</name>
<evidence type="ECO:0000259" key="2">
    <source>
        <dbReference type="Pfam" id="PF02120"/>
    </source>
</evidence>
<feature type="region of interest" description="Disordered" evidence="1">
    <location>
        <begin position="1"/>
        <end position="24"/>
    </location>
</feature>
<feature type="compositionally biased region" description="Pro residues" evidence="1">
    <location>
        <begin position="1"/>
        <end position="10"/>
    </location>
</feature>
<protein>
    <submittedName>
        <fullName evidence="3">Flagellar hook-length control protein FliK</fullName>
    </submittedName>
</protein>
<accession>A0A345Y614</accession>
<evidence type="ECO:0000256" key="1">
    <source>
        <dbReference type="SAM" id="MobiDB-lite"/>
    </source>
</evidence>
<organism evidence="3 4">
    <name type="scientific">Crenobacter cavernae</name>
    <dbReference type="NCBI Taxonomy" id="2290923"/>
    <lineage>
        <taxon>Bacteria</taxon>
        <taxon>Pseudomonadati</taxon>
        <taxon>Pseudomonadota</taxon>
        <taxon>Betaproteobacteria</taxon>
        <taxon>Neisseriales</taxon>
        <taxon>Neisseriaceae</taxon>
        <taxon>Crenobacter</taxon>
    </lineage>
</organism>
<dbReference type="InterPro" id="IPR038610">
    <property type="entry name" value="FliK-like_C_sf"/>
</dbReference>
<dbReference type="Gene3D" id="3.30.750.140">
    <property type="match status" value="1"/>
</dbReference>